<dbReference type="RefSeq" id="WP_345210539.1">
    <property type="nucleotide sequence ID" value="NZ_BAABFT010000003.1"/>
</dbReference>
<sequence>MKKYFKILRVKATDLVPQVGNYPVTAISPFGPPFESKEDGKNWLKENAENGQEYFFTRFYTTSAPDGLVVAQQKTKEIKHVDPAK</sequence>
<dbReference type="Proteomes" id="UP001500582">
    <property type="component" value="Unassembled WGS sequence"/>
</dbReference>
<keyword evidence="2" id="KW-1185">Reference proteome</keyword>
<proteinExistence type="predicted"/>
<evidence type="ECO:0000313" key="2">
    <source>
        <dbReference type="Proteomes" id="UP001500582"/>
    </source>
</evidence>
<evidence type="ECO:0000313" key="1">
    <source>
        <dbReference type="EMBL" id="GAA4318303.1"/>
    </source>
</evidence>
<dbReference type="EMBL" id="BAABFT010000003">
    <property type="protein sequence ID" value="GAA4318303.1"/>
    <property type="molecule type" value="Genomic_DNA"/>
</dbReference>
<organism evidence="1 2">
    <name type="scientific">Mucilaginibacter gynuensis</name>
    <dbReference type="NCBI Taxonomy" id="1302236"/>
    <lineage>
        <taxon>Bacteria</taxon>
        <taxon>Pseudomonadati</taxon>
        <taxon>Bacteroidota</taxon>
        <taxon>Sphingobacteriia</taxon>
        <taxon>Sphingobacteriales</taxon>
        <taxon>Sphingobacteriaceae</taxon>
        <taxon>Mucilaginibacter</taxon>
    </lineage>
</organism>
<name>A0ABP8G6M0_9SPHI</name>
<accession>A0ABP8G6M0</accession>
<protein>
    <submittedName>
        <fullName evidence="1">Uncharacterized protein</fullName>
    </submittedName>
</protein>
<gene>
    <name evidence="1" type="ORF">GCM10023149_16330</name>
</gene>
<comment type="caution">
    <text evidence="1">The sequence shown here is derived from an EMBL/GenBank/DDBJ whole genome shotgun (WGS) entry which is preliminary data.</text>
</comment>
<reference evidence="2" key="1">
    <citation type="journal article" date="2019" name="Int. J. Syst. Evol. Microbiol.">
        <title>The Global Catalogue of Microorganisms (GCM) 10K type strain sequencing project: providing services to taxonomists for standard genome sequencing and annotation.</title>
        <authorList>
            <consortium name="The Broad Institute Genomics Platform"/>
            <consortium name="The Broad Institute Genome Sequencing Center for Infectious Disease"/>
            <person name="Wu L."/>
            <person name="Ma J."/>
        </authorList>
    </citation>
    <scope>NUCLEOTIDE SEQUENCE [LARGE SCALE GENOMIC DNA]</scope>
    <source>
        <strain evidence="2">JCM 17705</strain>
    </source>
</reference>